<keyword evidence="2" id="KW-0238">DNA-binding</keyword>
<keyword evidence="3" id="KW-0804">Transcription</keyword>
<accession>A0A225MY46</accession>
<keyword evidence="7" id="KW-1185">Reference proteome</keyword>
<gene>
    <name evidence="6" type="ORF">CEY11_00035</name>
</gene>
<evidence type="ECO:0000256" key="1">
    <source>
        <dbReference type="ARBA" id="ARBA00023015"/>
    </source>
</evidence>
<dbReference type="InterPro" id="IPR028082">
    <property type="entry name" value="Peripla_BP_I"/>
</dbReference>
<dbReference type="Pfam" id="PF13377">
    <property type="entry name" value="Peripla_BP_3"/>
    <property type="match status" value="1"/>
</dbReference>
<evidence type="ECO:0000256" key="3">
    <source>
        <dbReference type="ARBA" id="ARBA00023163"/>
    </source>
</evidence>
<dbReference type="CDD" id="cd01392">
    <property type="entry name" value="HTH_LacI"/>
    <property type="match status" value="1"/>
</dbReference>
<name>A0A225MY46_9BURK</name>
<keyword evidence="1" id="KW-0805">Transcription regulation</keyword>
<dbReference type="GO" id="GO:0003700">
    <property type="term" value="F:DNA-binding transcription factor activity"/>
    <property type="evidence" value="ECO:0007669"/>
    <property type="project" value="TreeGrafter"/>
</dbReference>
<feature type="region of interest" description="Disordered" evidence="4">
    <location>
        <begin position="1"/>
        <end position="21"/>
    </location>
</feature>
<evidence type="ECO:0000313" key="7">
    <source>
        <dbReference type="Proteomes" id="UP000214603"/>
    </source>
</evidence>
<dbReference type="SUPFAM" id="SSF53822">
    <property type="entry name" value="Periplasmic binding protein-like I"/>
    <property type="match status" value="1"/>
</dbReference>
<evidence type="ECO:0000256" key="4">
    <source>
        <dbReference type="SAM" id="MobiDB-lite"/>
    </source>
</evidence>
<dbReference type="PROSITE" id="PS50932">
    <property type="entry name" value="HTH_LACI_2"/>
    <property type="match status" value="1"/>
</dbReference>
<dbReference type="OrthoDB" id="8770688at2"/>
<reference evidence="7" key="1">
    <citation type="submission" date="2017-06" db="EMBL/GenBank/DDBJ databases">
        <title>Herbaspirillum phytohormonus sp. nov., isolated from the root nodule of Robinia pseudoacacia in lead-zinc mine.</title>
        <authorList>
            <person name="Fan M."/>
            <person name="Lin Y."/>
        </authorList>
    </citation>
    <scope>NUCLEOTIDE SEQUENCE [LARGE SCALE GENOMIC DNA]</scope>
    <source>
        <strain evidence="7">SC-089</strain>
    </source>
</reference>
<dbReference type="Gene3D" id="1.10.260.40">
    <property type="entry name" value="lambda repressor-like DNA-binding domains"/>
    <property type="match status" value="1"/>
</dbReference>
<dbReference type="SMART" id="SM00354">
    <property type="entry name" value="HTH_LACI"/>
    <property type="match status" value="1"/>
</dbReference>
<dbReference type="EMBL" id="NJIH01000001">
    <property type="protein sequence ID" value="OWT66178.1"/>
    <property type="molecule type" value="Genomic_DNA"/>
</dbReference>
<evidence type="ECO:0000256" key="2">
    <source>
        <dbReference type="ARBA" id="ARBA00023125"/>
    </source>
</evidence>
<evidence type="ECO:0000313" key="6">
    <source>
        <dbReference type="EMBL" id="OWT66178.1"/>
    </source>
</evidence>
<dbReference type="InterPro" id="IPR000843">
    <property type="entry name" value="HTH_LacI"/>
</dbReference>
<evidence type="ECO:0000259" key="5">
    <source>
        <dbReference type="PROSITE" id="PS50932"/>
    </source>
</evidence>
<dbReference type="Pfam" id="PF00356">
    <property type="entry name" value="LacI"/>
    <property type="match status" value="1"/>
</dbReference>
<feature type="compositionally biased region" description="Low complexity" evidence="4">
    <location>
        <begin position="7"/>
        <end position="20"/>
    </location>
</feature>
<dbReference type="SUPFAM" id="SSF47413">
    <property type="entry name" value="lambda repressor-like DNA-binding domains"/>
    <property type="match status" value="1"/>
</dbReference>
<dbReference type="AlphaFoldDB" id="A0A225MY46"/>
<dbReference type="Proteomes" id="UP000214603">
    <property type="component" value="Unassembled WGS sequence"/>
</dbReference>
<protein>
    <submittedName>
        <fullName evidence="6">LacI family transcriptional regulator</fullName>
    </submittedName>
</protein>
<dbReference type="PANTHER" id="PTHR30146:SF33">
    <property type="entry name" value="TRANSCRIPTIONAL REGULATOR"/>
    <property type="match status" value="1"/>
</dbReference>
<organism evidence="6 7">
    <name type="scientific">Candidimonas nitroreducens</name>
    <dbReference type="NCBI Taxonomy" id="683354"/>
    <lineage>
        <taxon>Bacteria</taxon>
        <taxon>Pseudomonadati</taxon>
        <taxon>Pseudomonadota</taxon>
        <taxon>Betaproteobacteria</taxon>
        <taxon>Burkholderiales</taxon>
        <taxon>Alcaligenaceae</taxon>
        <taxon>Candidimonas</taxon>
    </lineage>
</organism>
<dbReference type="InterPro" id="IPR046335">
    <property type="entry name" value="LacI/GalR-like_sensor"/>
</dbReference>
<dbReference type="RefSeq" id="WP_088601306.1">
    <property type="nucleotide sequence ID" value="NZ_NJIH01000001.1"/>
</dbReference>
<proteinExistence type="predicted"/>
<dbReference type="InterPro" id="IPR010982">
    <property type="entry name" value="Lambda_DNA-bd_dom_sf"/>
</dbReference>
<dbReference type="PANTHER" id="PTHR30146">
    <property type="entry name" value="LACI-RELATED TRANSCRIPTIONAL REPRESSOR"/>
    <property type="match status" value="1"/>
</dbReference>
<dbReference type="Gene3D" id="3.40.50.2300">
    <property type="match status" value="2"/>
</dbReference>
<comment type="caution">
    <text evidence="6">The sequence shown here is derived from an EMBL/GenBank/DDBJ whole genome shotgun (WGS) entry which is preliminary data.</text>
</comment>
<sequence length="353" mass="37389">MAKRIGAPAATSVSSSSSASGLRQPVRMSDVAQAAGVARVTVSRALNYPETLAPATLAKVLDTIRRLGYVPDLTAGSLASARSRIVGAIVPTLSNSWYADTMEGLAAVLGPSGYHLMLAQSNYHPRAEAGLVDAFLGRRVDAIVLTGVTRDRGVRGKLRKLGLPVIETWDLTDSPIDTVVGFSNTGAGQAVAAYFGSRARLRIGFIGAREERSLKRLAGLNRGLAALGAQPAHAELLHPPSSIALGAQAANSLLRKQPDIQGVFCSNDSLAAGALLECRRRGWDVPGRLAVIGFSDLAMAEASYPPLTTVRVQAREIGRQTAQALLRRFGGEPRARHQRILDVGFEIIERESA</sequence>
<feature type="domain" description="HTH lacI-type" evidence="5">
    <location>
        <begin position="26"/>
        <end position="80"/>
    </location>
</feature>
<dbReference type="GO" id="GO:0000976">
    <property type="term" value="F:transcription cis-regulatory region binding"/>
    <property type="evidence" value="ECO:0007669"/>
    <property type="project" value="TreeGrafter"/>
</dbReference>
<dbReference type="CDD" id="cd01575">
    <property type="entry name" value="PBP1_GntR"/>
    <property type="match status" value="1"/>
</dbReference>